<dbReference type="InterPro" id="IPR011029">
    <property type="entry name" value="DEATH-like_dom_sf"/>
</dbReference>
<dbReference type="Gene3D" id="1.10.533.10">
    <property type="entry name" value="Death Domain, Fas"/>
    <property type="match status" value="1"/>
</dbReference>
<keyword evidence="3" id="KW-1185">Reference proteome</keyword>
<dbReference type="Pfam" id="PF00619">
    <property type="entry name" value="CARD"/>
    <property type="match status" value="1"/>
</dbReference>
<evidence type="ECO:0000259" key="1">
    <source>
        <dbReference type="Pfam" id="PF00619"/>
    </source>
</evidence>
<protein>
    <submittedName>
        <fullName evidence="2">Caspase recruitment domain-containing protein 10</fullName>
    </submittedName>
</protein>
<organism evidence="2 3">
    <name type="scientific">Goodea atripinnis</name>
    <dbReference type="NCBI Taxonomy" id="208336"/>
    <lineage>
        <taxon>Eukaryota</taxon>
        <taxon>Metazoa</taxon>
        <taxon>Chordata</taxon>
        <taxon>Craniata</taxon>
        <taxon>Vertebrata</taxon>
        <taxon>Euteleostomi</taxon>
        <taxon>Actinopterygii</taxon>
        <taxon>Neopterygii</taxon>
        <taxon>Teleostei</taxon>
        <taxon>Neoteleostei</taxon>
        <taxon>Acanthomorphata</taxon>
        <taxon>Ovalentaria</taxon>
        <taxon>Atherinomorphae</taxon>
        <taxon>Cyprinodontiformes</taxon>
        <taxon>Goodeidae</taxon>
        <taxon>Goodea</taxon>
    </lineage>
</organism>
<accession>A0ABV0PJT1</accession>
<dbReference type="InterPro" id="IPR001315">
    <property type="entry name" value="CARD"/>
</dbReference>
<sequence length="67" mass="7752">VFVLSYLYLAGRLLDILRCQGQRGLQAFMEALEFYHPEQYTQLTGKQPTQRCSLILGKKPLLYICTL</sequence>
<feature type="non-terminal residue" evidence="2">
    <location>
        <position position="1"/>
    </location>
</feature>
<feature type="domain" description="CARD" evidence="1">
    <location>
        <begin position="10"/>
        <end position="45"/>
    </location>
</feature>
<comment type="caution">
    <text evidence="2">The sequence shown here is derived from an EMBL/GenBank/DDBJ whole genome shotgun (WGS) entry which is preliminary data.</text>
</comment>
<evidence type="ECO:0000313" key="2">
    <source>
        <dbReference type="EMBL" id="MEQ2183627.1"/>
    </source>
</evidence>
<dbReference type="EMBL" id="JAHRIO010079967">
    <property type="protein sequence ID" value="MEQ2183627.1"/>
    <property type="molecule type" value="Genomic_DNA"/>
</dbReference>
<dbReference type="SUPFAM" id="SSF47986">
    <property type="entry name" value="DEATH domain"/>
    <property type="match status" value="1"/>
</dbReference>
<reference evidence="2 3" key="1">
    <citation type="submission" date="2021-06" db="EMBL/GenBank/DDBJ databases">
        <authorList>
            <person name="Palmer J.M."/>
        </authorList>
    </citation>
    <scope>NUCLEOTIDE SEQUENCE [LARGE SCALE GENOMIC DNA]</scope>
    <source>
        <strain evidence="2 3">GA_2019</strain>
        <tissue evidence="2">Muscle</tissue>
    </source>
</reference>
<evidence type="ECO:0000313" key="3">
    <source>
        <dbReference type="Proteomes" id="UP001476798"/>
    </source>
</evidence>
<dbReference type="Proteomes" id="UP001476798">
    <property type="component" value="Unassembled WGS sequence"/>
</dbReference>
<gene>
    <name evidence="2" type="primary">CARD10</name>
    <name evidence="2" type="ORF">GOODEAATRI_000060</name>
</gene>
<proteinExistence type="predicted"/>
<name>A0ABV0PJT1_9TELE</name>